<dbReference type="PATRIC" id="fig|796939.3.peg.1050"/>
<comment type="similarity">
    <text evidence="2">Belongs to the FliN/MopA/SpaO family.</text>
</comment>
<dbReference type="PRINTS" id="PR00956">
    <property type="entry name" value="FLGMOTORFLIN"/>
</dbReference>
<reference evidence="10 11" key="1">
    <citation type="submission" date="2012-05" db="EMBL/GenBank/DDBJ databases">
        <title>The Genome Sequence of Eubacteriaceae bacterium CM2.</title>
        <authorList>
            <consortium name="The Broad Institute Genome Sequencing Platform"/>
            <person name="Earl A."/>
            <person name="Ward D."/>
            <person name="Feldgarden M."/>
            <person name="Gevers D."/>
            <person name="Sizova M."/>
            <person name="Hazen A."/>
            <person name="Epstein S."/>
            <person name="Walker B."/>
            <person name="Young S.K."/>
            <person name="Zeng Q."/>
            <person name="Gargeya S."/>
            <person name="Fitzgerald M."/>
            <person name="Haas B."/>
            <person name="Abouelleil A."/>
            <person name="Alvarado L."/>
            <person name="Arachchi H.M."/>
            <person name="Berlin A."/>
            <person name="Chapman S.B."/>
            <person name="Goldberg J."/>
            <person name="Griggs A."/>
            <person name="Gujja S."/>
            <person name="Hansen M."/>
            <person name="Howarth C."/>
            <person name="Imamovic A."/>
            <person name="Larimer J."/>
            <person name="McCowen C."/>
            <person name="Montmayeur A."/>
            <person name="Murphy C."/>
            <person name="Neiman D."/>
            <person name="Pearson M."/>
            <person name="Priest M."/>
            <person name="Roberts A."/>
            <person name="Saif S."/>
            <person name="Shea T."/>
            <person name="Sisk P."/>
            <person name="Sykes S."/>
            <person name="Wortman J."/>
            <person name="Nusbaum C."/>
            <person name="Birren B."/>
        </authorList>
    </citation>
    <scope>NUCLEOTIDE SEQUENCE [LARGE SCALE GENOMIC DNA]</scope>
    <source>
        <strain evidence="10 11">CM2</strain>
    </source>
</reference>
<dbReference type="PANTHER" id="PTHR43484">
    <property type="match status" value="1"/>
</dbReference>
<evidence type="ECO:0000313" key="11">
    <source>
        <dbReference type="Proteomes" id="UP000017818"/>
    </source>
</evidence>
<gene>
    <name evidence="10" type="ORF">HMPREF9630_00445</name>
</gene>
<dbReference type="EMBL" id="AFZF02000004">
    <property type="protein sequence ID" value="EHL17278.1"/>
    <property type="molecule type" value="Genomic_DNA"/>
</dbReference>
<dbReference type="InterPro" id="IPR036429">
    <property type="entry name" value="SpoA-like_sf"/>
</dbReference>
<keyword evidence="3" id="KW-1003">Cell membrane</keyword>
<organism evidence="10 11">
    <name type="scientific">Peptoanaerobacter stomatis</name>
    <dbReference type="NCBI Taxonomy" id="796937"/>
    <lineage>
        <taxon>Bacteria</taxon>
        <taxon>Bacillati</taxon>
        <taxon>Bacillota</taxon>
        <taxon>Clostridia</taxon>
        <taxon>Peptostreptococcales</taxon>
        <taxon>Filifactoraceae</taxon>
        <taxon>Peptoanaerobacter</taxon>
    </lineage>
</organism>
<comment type="subcellular location">
    <subcellularLocation>
        <location evidence="1">Cell membrane</location>
        <topology evidence="1">Peripheral membrane protein</topology>
        <orientation evidence="1">Cytoplasmic side</orientation>
    </subcellularLocation>
</comment>
<dbReference type="NCBIfam" id="TIGR02480">
    <property type="entry name" value="fliN"/>
    <property type="match status" value="1"/>
</dbReference>
<evidence type="ECO:0000259" key="8">
    <source>
        <dbReference type="Pfam" id="PF01052"/>
    </source>
</evidence>
<dbReference type="InterPro" id="IPR028976">
    <property type="entry name" value="CheC-like_sf"/>
</dbReference>
<evidence type="ECO:0000313" key="10">
    <source>
        <dbReference type="EMBL" id="EHL17278.1"/>
    </source>
</evidence>
<dbReference type="OrthoDB" id="9773459at2"/>
<feature type="domain" description="CheC-like protein" evidence="9">
    <location>
        <begin position="41"/>
        <end position="76"/>
    </location>
</feature>
<dbReference type="RefSeq" id="WP_009527082.1">
    <property type="nucleotide sequence ID" value="NZ_JH815225.1"/>
</dbReference>
<keyword evidence="4" id="KW-0145">Chemotaxis</keyword>
<name>V9HPP9_9FIRM</name>
<keyword evidence="10" id="KW-0966">Cell projection</keyword>
<sequence>MMNDMLSQEEINALLNGGAFNNDAPQEEPNTVVQEDAFDDIEKDALGEIGNISMGSAATTLFTLLGHKVEITTPVVTQTTINEIAKSHQIPFVSVYIKYSVGIDGMNLLILREDDVKVITSLMLGGDGRTDLPEELTELHLSAISEAMNQMMGATATSLSEMVGGKIDITPPKVSRVTIQGDRLDPDILDLNQIIMCTSFRMKVGDLIDSEIMQILPVDFAKELVGKMMGVPVETNASVKEEAVPMQSEPVQAPPPQQTVVQAPPPPPPQPQEVNSYVQEPIMQPQMPYPYPPQMDYGYQQPAPVQNHVKVQPAQFSSFDSSAARQMQVPENIDIIKDVMLQITVELGKTVKPIDEILDFKPGSVLELDKVVGESLDILANGKKIAMGEVVVIDENYGIRITDIVKPDKRLQSL</sequence>
<dbReference type="GO" id="GO:0005886">
    <property type="term" value="C:plasma membrane"/>
    <property type="evidence" value="ECO:0007669"/>
    <property type="project" value="UniProtKB-SubCell"/>
</dbReference>
<dbReference type="Gene3D" id="3.40.1550.10">
    <property type="entry name" value="CheC-like"/>
    <property type="match status" value="1"/>
</dbReference>
<dbReference type="Proteomes" id="UP000017818">
    <property type="component" value="Unassembled WGS sequence"/>
</dbReference>
<dbReference type="GO" id="GO:0003774">
    <property type="term" value="F:cytoskeletal motor activity"/>
    <property type="evidence" value="ECO:0007669"/>
    <property type="project" value="InterPro"/>
</dbReference>
<dbReference type="Gene3D" id="2.30.330.10">
    <property type="entry name" value="SpoA-like"/>
    <property type="match status" value="1"/>
</dbReference>
<feature type="domain" description="CheC-like protein" evidence="9">
    <location>
        <begin position="139"/>
        <end position="175"/>
    </location>
</feature>
<dbReference type="SUPFAM" id="SSF101801">
    <property type="entry name" value="Surface presentation of antigens (SPOA)"/>
    <property type="match status" value="1"/>
</dbReference>
<evidence type="ECO:0000259" key="9">
    <source>
        <dbReference type="Pfam" id="PF04509"/>
    </source>
</evidence>
<dbReference type="AlphaFoldDB" id="V9HPP9"/>
<dbReference type="PANTHER" id="PTHR43484:SF1">
    <property type="entry name" value="FLAGELLAR MOTOR SWITCH PROTEIN FLIN"/>
    <property type="match status" value="1"/>
</dbReference>
<dbReference type="InterPro" id="IPR001543">
    <property type="entry name" value="FliN-like_C"/>
</dbReference>
<evidence type="ECO:0000256" key="7">
    <source>
        <dbReference type="SAM" id="MobiDB-lite"/>
    </source>
</evidence>
<dbReference type="GO" id="GO:0071973">
    <property type="term" value="P:bacterial-type flagellum-dependent cell motility"/>
    <property type="evidence" value="ECO:0007669"/>
    <property type="project" value="InterPro"/>
</dbReference>
<comment type="caution">
    <text evidence="10">The sequence shown here is derived from an EMBL/GenBank/DDBJ whole genome shotgun (WGS) entry which is preliminary data.</text>
</comment>
<keyword evidence="5" id="KW-0283">Flagellar rotation</keyword>
<dbReference type="Pfam" id="PF04509">
    <property type="entry name" value="CheC"/>
    <property type="match status" value="2"/>
</dbReference>
<dbReference type="InterPro" id="IPR007597">
    <property type="entry name" value="CheC"/>
</dbReference>
<dbReference type="InterPro" id="IPR001172">
    <property type="entry name" value="FliN_T3SS_HrcQb"/>
</dbReference>
<dbReference type="CDD" id="cd17907">
    <property type="entry name" value="FliY_FliN-Y"/>
    <property type="match status" value="1"/>
</dbReference>
<feature type="domain" description="Flagellar motor switch protein FliN-like C-terminal" evidence="8">
    <location>
        <begin position="336"/>
        <end position="405"/>
    </location>
</feature>
<evidence type="ECO:0000256" key="6">
    <source>
        <dbReference type="ARBA" id="ARBA00023136"/>
    </source>
</evidence>
<dbReference type="InterPro" id="IPR051469">
    <property type="entry name" value="FliN/MopA/SpaO"/>
</dbReference>
<keyword evidence="6" id="KW-0472">Membrane</keyword>
<evidence type="ECO:0000256" key="5">
    <source>
        <dbReference type="ARBA" id="ARBA00022779"/>
    </source>
</evidence>
<dbReference type="InterPro" id="IPR012826">
    <property type="entry name" value="FliN"/>
</dbReference>
<dbReference type="SUPFAM" id="SSF103039">
    <property type="entry name" value="CheC-like"/>
    <property type="match status" value="1"/>
</dbReference>
<keyword evidence="10" id="KW-0282">Flagellum</keyword>
<feature type="region of interest" description="Disordered" evidence="7">
    <location>
        <begin position="242"/>
        <end position="273"/>
    </location>
</feature>
<dbReference type="GO" id="GO:0009425">
    <property type="term" value="C:bacterial-type flagellum basal body"/>
    <property type="evidence" value="ECO:0007669"/>
    <property type="project" value="InterPro"/>
</dbReference>
<evidence type="ECO:0000256" key="4">
    <source>
        <dbReference type="ARBA" id="ARBA00022500"/>
    </source>
</evidence>
<feature type="compositionally biased region" description="Pro residues" evidence="7">
    <location>
        <begin position="252"/>
        <end position="271"/>
    </location>
</feature>
<evidence type="ECO:0000256" key="1">
    <source>
        <dbReference type="ARBA" id="ARBA00004413"/>
    </source>
</evidence>
<evidence type="ECO:0000256" key="3">
    <source>
        <dbReference type="ARBA" id="ARBA00022475"/>
    </source>
</evidence>
<keyword evidence="10" id="KW-0969">Cilium</keyword>
<dbReference type="GO" id="GO:0016787">
    <property type="term" value="F:hydrolase activity"/>
    <property type="evidence" value="ECO:0007669"/>
    <property type="project" value="InterPro"/>
</dbReference>
<evidence type="ECO:0000256" key="2">
    <source>
        <dbReference type="ARBA" id="ARBA00009226"/>
    </source>
</evidence>
<accession>V9HPP9</accession>
<dbReference type="HOGENOM" id="CLU_033893_0_0_9"/>
<dbReference type="NCBIfam" id="NF005995">
    <property type="entry name" value="PRK08119.1"/>
    <property type="match status" value="1"/>
</dbReference>
<protein>
    <submittedName>
        <fullName evidence="10">Flagellar motor switch protein FliN</fullName>
    </submittedName>
</protein>
<dbReference type="Pfam" id="PF01052">
    <property type="entry name" value="FliMN_C"/>
    <property type="match status" value="1"/>
</dbReference>
<dbReference type="GO" id="GO:0006935">
    <property type="term" value="P:chemotaxis"/>
    <property type="evidence" value="ECO:0007669"/>
    <property type="project" value="UniProtKB-KW"/>
</dbReference>
<proteinExistence type="inferred from homology"/>